<organism evidence="1 2">
    <name type="scientific">Streptomyces kronopolitis</name>
    <dbReference type="NCBI Taxonomy" id="1612435"/>
    <lineage>
        <taxon>Bacteria</taxon>
        <taxon>Bacillati</taxon>
        <taxon>Actinomycetota</taxon>
        <taxon>Actinomycetes</taxon>
        <taxon>Kitasatosporales</taxon>
        <taxon>Streptomycetaceae</taxon>
        <taxon>Streptomyces</taxon>
    </lineage>
</organism>
<comment type="caution">
    <text evidence="1">The sequence shown here is derived from an EMBL/GenBank/DDBJ whole genome shotgun (WGS) entry which is preliminary data.</text>
</comment>
<dbReference type="Proteomes" id="UP000600080">
    <property type="component" value="Unassembled WGS sequence"/>
</dbReference>
<sequence>MGWLCCVRANLPPSPGSELLRVHPFFLRRTPLAPIRQRGGRGSGNGVGTWAERSFPAVPGEWELWRAGTAAEPAESADW</sequence>
<name>A0ABQ2JG99_9ACTN</name>
<gene>
    <name evidence="1" type="ORF">GCM10012285_26740</name>
</gene>
<reference evidence="2" key="1">
    <citation type="journal article" date="2019" name="Int. J. Syst. Evol. Microbiol.">
        <title>The Global Catalogue of Microorganisms (GCM) 10K type strain sequencing project: providing services to taxonomists for standard genome sequencing and annotation.</title>
        <authorList>
            <consortium name="The Broad Institute Genomics Platform"/>
            <consortium name="The Broad Institute Genome Sequencing Center for Infectious Disease"/>
            <person name="Wu L."/>
            <person name="Ma J."/>
        </authorList>
    </citation>
    <scope>NUCLEOTIDE SEQUENCE [LARGE SCALE GENOMIC DNA]</scope>
    <source>
        <strain evidence="2">CGMCC 4.7323</strain>
    </source>
</reference>
<evidence type="ECO:0000313" key="2">
    <source>
        <dbReference type="Proteomes" id="UP000600080"/>
    </source>
</evidence>
<keyword evidence="2" id="KW-1185">Reference proteome</keyword>
<evidence type="ECO:0000313" key="1">
    <source>
        <dbReference type="EMBL" id="GGN44294.1"/>
    </source>
</evidence>
<proteinExistence type="predicted"/>
<protein>
    <submittedName>
        <fullName evidence="1">Uncharacterized protein</fullName>
    </submittedName>
</protein>
<dbReference type="EMBL" id="BMND01000009">
    <property type="protein sequence ID" value="GGN44294.1"/>
    <property type="molecule type" value="Genomic_DNA"/>
</dbReference>
<accession>A0ABQ2JG99</accession>